<evidence type="ECO:0000313" key="16">
    <source>
        <dbReference type="EMBL" id="CAH2314248.1"/>
    </source>
</evidence>
<comment type="function">
    <text evidence="1">Transforming growth factor beta-1 proprotein: Precursor of the Latency-associated peptide (LAP) and Transforming growth factor beta-1 (TGF-beta-1) chains, which constitute the regulatory and active subunit of TGF-beta-1, respectively.</text>
</comment>
<keyword evidence="17" id="KW-1185">Reference proteome</keyword>
<evidence type="ECO:0000256" key="14">
    <source>
        <dbReference type="RuleBase" id="RU000354"/>
    </source>
</evidence>
<dbReference type="CDD" id="cd19384">
    <property type="entry name" value="TGF_beta_TGFB1"/>
    <property type="match status" value="1"/>
</dbReference>
<evidence type="ECO:0000256" key="10">
    <source>
        <dbReference type="ARBA" id="ARBA00023180"/>
    </source>
</evidence>
<feature type="signal peptide" evidence="12">
    <location>
        <begin position="1"/>
        <end position="21"/>
    </location>
</feature>
<keyword evidence="8 12" id="KW-0339">Growth factor</keyword>
<feature type="disulfide bond" evidence="13">
    <location>
        <begin position="293"/>
        <end position="356"/>
    </location>
</feature>
<gene>
    <name evidence="16" type="ORF">PECUL_23A029769</name>
</gene>
<dbReference type="InterPro" id="IPR003939">
    <property type="entry name" value="TGFb1"/>
</dbReference>
<dbReference type="GO" id="GO:0008083">
    <property type="term" value="F:growth factor activity"/>
    <property type="evidence" value="ECO:0007669"/>
    <property type="project" value="UniProtKB-UniRule"/>
</dbReference>
<dbReference type="PROSITE" id="PS00250">
    <property type="entry name" value="TGF_BETA_1"/>
    <property type="match status" value="1"/>
</dbReference>
<comment type="subunit">
    <text evidence="12">Homodimer; disulfide-linked.</text>
</comment>
<feature type="chain" id="PRO_5041785758" description="Transforming growth factor beta" evidence="12">
    <location>
        <begin position="22"/>
        <end position="390"/>
    </location>
</feature>
<dbReference type="GO" id="GO:0005160">
    <property type="term" value="F:transforming growth factor beta receptor binding"/>
    <property type="evidence" value="ECO:0007669"/>
    <property type="project" value="InterPro"/>
</dbReference>
<dbReference type="Gene3D" id="2.10.90.10">
    <property type="entry name" value="Cystine-knot cytokines"/>
    <property type="match status" value="1"/>
</dbReference>
<dbReference type="PANTHER" id="PTHR11848">
    <property type="entry name" value="TGF-BETA FAMILY"/>
    <property type="match status" value="1"/>
</dbReference>
<protein>
    <recommendedName>
        <fullName evidence="12">Transforming growth factor beta</fullName>
    </recommendedName>
</protein>
<dbReference type="InterPro" id="IPR015615">
    <property type="entry name" value="TGF-beta-rel"/>
</dbReference>
<dbReference type="Proteomes" id="UP001295444">
    <property type="component" value="Chromosome 09"/>
</dbReference>
<dbReference type="InterPro" id="IPR017948">
    <property type="entry name" value="TGFb_CS"/>
</dbReference>
<keyword evidence="6" id="KW-0165">Cleavage on pair of basic residues</keyword>
<evidence type="ECO:0000256" key="12">
    <source>
        <dbReference type="PIRNR" id="PIRNR001787"/>
    </source>
</evidence>
<dbReference type="PRINTS" id="PR01424">
    <property type="entry name" value="TGFBETA1"/>
</dbReference>
<evidence type="ECO:0000256" key="8">
    <source>
        <dbReference type="ARBA" id="ARBA00023030"/>
    </source>
</evidence>
<dbReference type="AlphaFoldDB" id="A0AAD1SYP1"/>
<sequence length="390" mass="45767">MGDQWIWIVLLGLHFLHEAVSMSTCKTVDMEKVKKRRIEAIRGQILSKLKLTKAPEVESEDMTVPDEIFSIYNSTVETIRENAEKEDRLGHIHSEEEYYGKEVQKIPMHINRNEDNRQPNTKYIIPFNASRVREIVQNPILLHQAELRMFRKKTDQINETVETRVELYKVLQQRNKSSRYLDSKFVWPGKLSEWLSFDVTETVKEWINDKEEYEHFRLRVACPCEENVNNIIPDIDGFIDQRGDMKDLMMGSSYFPYLLITYIPAERMETGHSSRRKRALDEEYCRSNTGSNCCVKPLFINFRKDLGWKWIHEPKGYNANYCLGNCPFIWGMDTQYSKVLSLYNQNNPEASISPCCVPDVLDPLPIIYYYGRQARVEKLSNMVVKSCQCS</sequence>
<evidence type="ECO:0000259" key="15">
    <source>
        <dbReference type="PROSITE" id="PS51362"/>
    </source>
</evidence>
<feature type="disulfide bond" evidence="13">
    <location>
        <begin position="285"/>
        <end position="294"/>
    </location>
</feature>
<feature type="disulfide bond" description="Interchain" evidence="13">
    <location>
        <position position="355"/>
    </location>
</feature>
<evidence type="ECO:0000256" key="7">
    <source>
        <dbReference type="ARBA" id="ARBA00022729"/>
    </source>
</evidence>
<evidence type="ECO:0000256" key="6">
    <source>
        <dbReference type="ARBA" id="ARBA00022685"/>
    </source>
</evidence>
<dbReference type="PANTHER" id="PTHR11848:SF125">
    <property type="entry name" value="TRANSFORMING GROWTH FACTOR BETA-1 PROPROTEIN"/>
    <property type="match status" value="1"/>
</dbReference>
<comment type="similarity">
    <text evidence="3 12 14">Belongs to the TGF-beta family.</text>
</comment>
<evidence type="ECO:0000256" key="9">
    <source>
        <dbReference type="ARBA" id="ARBA00023157"/>
    </source>
</evidence>
<evidence type="ECO:0000256" key="4">
    <source>
        <dbReference type="ARBA" id="ARBA00022525"/>
    </source>
</evidence>
<dbReference type="InterPro" id="IPR001111">
    <property type="entry name" value="TGF-b_propeptide"/>
</dbReference>
<dbReference type="GO" id="GO:0007179">
    <property type="term" value="P:transforming growth factor beta receptor signaling pathway"/>
    <property type="evidence" value="ECO:0007669"/>
    <property type="project" value="TreeGrafter"/>
</dbReference>
<dbReference type="FunFam" id="2.10.90.10:FF:000004">
    <property type="entry name" value="Transforming growth factor beta"/>
    <property type="match status" value="1"/>
</dbReference>
<accession>A0AAD1SYP1</accession>
<dbReference type="InterPro" id="IPR029034">
    <property type="entry name" value="Cystine-knot_cytokine"/>
</dbReference>
<dbReference type="PROSITE" id="PS51362">
    <property type="entry name" value="TGF_BETA_2"/>
    <property type="match status" value="1"/>
</dbReference>
<dbReference type="InterPro" id="IPR001839">
    <property type="entry name" value="TGF-b_C"/>
</dbReference>
<dbReference type="Pfam" id="PF00688">
    <property type="entry name" value="TGFb_propeptide"/>
    <property type="match status" value="1"/>
</dbReference>
<dbReference type="GO" id="GO:0051781">
    <property type="term" value="P:positive regulation of cell division"/>
    <property type="evidence" value="ECO:0007669"/>
    <property type="project" value="UniProtKB-UniRule"/>
</dbReference>
<dbReference type="GO" id="GO:0042127">
    <property type="term" value="P:regulation of cell population proliferation"/>
    <property type="evidence" value="ECO:0007669"/>
    <property type="project" value="TreeGrafter"/>
</dbReference>
<evidence type="ECO:0000256" key="2">
    <source>
        <dbReference type="ARBA" id="ARBA00004498"/>
    </source>
</evidence>
<keyword evidence="10" id="KW-0325">Glycoprotein</keyword>
<evidence type="ECO:0000256" key="5">
    <source>
        <dbReference type="ARBA" id="ARBA00022530"/>
    </source>
</evidence>
<comment type="subcellular location">
    <subcellularLocation>
        <location evidence="2">Secreted</location>
        <location evidence="2">Extracellular space</location>
        <location evidence="2">Extracellular matrix</location>
    </subcellularLocation>
</comment>
<dbReference type="EMBL" id="OW240920">
    <property type="protein sequence ID" value="CAH2314248.1"/>
    <property type="molecule type" value="Genomic_DNA"/>
</dbReference>
<evidence type="ECO:0000256" key="13">
    <source>
        <dbReference type="PIRSR" id="PIRSR001787-1"/>
    </source>
</evidence>
<dbReference type="PRINTS" id="PR01423">
    <property type="entry name" value="TGFBETA"/>
</dbReference>
<dbReference type="GO" id="GO:0005125">
    <property type="term" value="F:cytokine activity"/>
    <property type="evidence" value="ECO:0007669"/>
    <property type="project" value="TreeGrafter"/>
</dbReference>
<dbReference type="SUPFAM" id="SSF57501">
    <property type="entry name" value="Cystine-knot cytokines"/>
    <property type="match status" value="1"/>
</dbReference>
<dbReference type="SMART" id="SM00204">
    <property type="entry name" value="TGFB"/>
    <property type="match status" value="1"/>
</dbReference>
<dbReference type="InterPro" id="IPR016319">
    <property type="entry name" value="TGF-beta"/>
</dbReference>
<name>A0AAD1SYP1_PELCU</name>
<evidence type="ECO:0000313" key="17">
    <source>
        <dbReference type="Proteomes" id="UP001295444"/>
    </source>
</evidence>
<organism evidence="16 17">
    <name type="scientific">Pelobates cultripes</name>
    <name type="common">Western spadefoot toad</name>
    <dbReference type="NCBI Taxonomy" id="61616"/>
    <lineage>
        <taxon>Eukaryota</taxon>
        <taxon>Metazoa</taxon>
        <taxon>Chordata</taxon>
        <taxon>Craniata</taxon>
        <taxon>Vertebrata</taxon>
        <taxon>Euteleostomi</taxon>
        <taxon>Amphibia</taxon>
        <taxon>Batrachia</taxon>
        <taxon>Anura</taxon>
        <taxon>Pelobatoidea</taxon>
        <taxon>Pelobatidae</taxon>
        <taxon>Pelobates</taxon>
    </lineage>
</organism>
<dbReference type="Pfam" id="PF00019">
    <property type="entry name" value="TGF_beta"/>
    <property type="match status" value="1"/>
</dbReference>
<keyword evidence="5" id="KW-0272">Extracellular matrix</keyword>
<keyword evidence="7 12" id="KW-0732">Signal</keyword>
<dbReference type="PIRSF" id="PIRSF001787">
    <property type="entry name" value="TGF-beta"/>
    <property type="match status" value="1"/>
</dbReference>
<dbReference type="GO" id="GO:0005615">
    <property type="term" value="C:extracellular space"/>
    <property type="evidence" value="ECO:0007669"/>
    <property type="project" value="UniProtKB-UniRule"/>
</dbReference>
<proteinExistence type="inferred from homology"/>
<feature type="disulfide bond" evidence="13">
    <location>
        <begin position="326"/>
        <end position="389"/>
    </location>
</feature>
<evidence type="ECO:0000256" key="11">
    <source>
        <dbReference type="ARBA" id="ARBA00023246"/>
    </source>
</evidence>
<keyword evidence="9 13" id="KW-1015">Disulfide bond</keyword>
<feature type="domain" description="TGF-beta family profile" evidence="15">
    <location>
        <begin position="275"/>
        <end position="390"/>
    </location>
</feature>
<evidence type="ECO:0000256" key="1">
    <source>
        <dbReference type="ARBA" id="ARBA00002007"/>
    </source>
</evidence>
<feature type="disulfide bond" evidence="13">
    <location>
        <begin position="322"/>
        <end position="387"/>
    </location>
</feature>
<reference evidence="16" key="1">
    <citation type="submission" date="2022-03" db="EMBL/GenBank/DDBJ databases">
        <authorList>
            <person name="Alioto T."/>
            <person name="Alioto T."/>
            <person name="Gomez Garrido J."/>
        </authorList>
    </citation>
    <scope>NUCLEOTIDE SEQUENCE</scope>
</reference>
<evidence type="ECO:0000256" key="3">
    <source>
        <dbReference type="ARBA" id="ARBA00006656"/>
    </source>
</evidence>
<keyword evidence="11 12" id="KW-0497">Mitogen</keyword>
<dbReference type="Gene3D" id="2.60.120.970">
    <property type="match status" value="1"/>
</dbReference>
<keyword evidence="4 12" id="KW-0964">Secreted</keyword>